<evidence type="ECO:0000256" key="3">
    <source>
        <dbReference type="ARBA" id="ARBA00013368"/>
    </source>
</evidence>
<dbReference type="RefSeq" id="WP_271736417.1">
    <property type="nucleotide sequence ID" value="NZ_CP116590.1"/>
</dbReference>
<dbReference type="PANTHER" id="PTHR32114:SF2">
    <property type="entry name" value="ABC TRANSPORTER ABCH.3"/>
    <property type="match status" value="1"/>
</dbReference>
<proteinExistence type="inferred from homology"/>
<dbReference type="PANTHER" id="PTHR32114">
    <property type="entry name" value="ABC TRANSPORTER ABCH.3"/>
    <property type="match status" value="1"/>
</dbReference>
<evidence type="ECO:0000313" key="7">
    <source>
        <dbReference type="Proteomes" id="UP001179483"/>
    </source>
</evidence>
<dbReference type="AlphaFoldDB" id="A0AAE9XN82"/>
<dbReference type="GO" id="GO:0016887">
    <property type="term" value="F:ATP hydrolysis activity"/>
    <property type="evidence" value="ECO:0007669"/>
    <property type="project" value="InterPro"/>
</dbReference>
<keyword evidence="4" id="KW-0175">Coiled coil</keyword>
<accession>A0AAE9XN82</accession>
<dbReference type="InterPro" id="IPR027417">
    <property type="entry name" value="P-loop_NTPase"/>
</dbReference>
<evidence type="ECO:0000313" key="6">
    <source>
        <dbReference type="EMBL" id="WCG38391.1"/>
    </source>
</evidence>
<feature type="coiled-coil region" evidence="4">
    <location>
        <begin position="380"/>
        <end position="467"/>
    </location>
</feature>
<comment type="similarity">
    <text evidence="1">Belongs to the SMC family. SbcC subfamily.</text>
</comment>
<dbReference type="EMBL" id="CP116590">
    <property type="protein sequence ID" value="WCG38391.1"/>
    <property type="molecule type" value="Genomic_DNA"/>
</dbReference>
<dbReference type="Proteomes" id="UP001179483">
    <property type="component" value="Chromosome"/>
</dbReference>
<dbReference type="Pfam" id="PF13476">
    <property type="entry name" value="AAA_23"/>
    <property type="match status" value="1"/>
</dbReference>
<evidence type="ECO:0000256" key="2">
    <source>
        <dbReference type="ARBA" id="ARBA00011322"/>
    </source>
</evidence>
<sequence>MQIKLLKMKIRNFKGIQAYELTPEGETVNVQGDNGTGKTTLYDAFLWALFGKNSTDQSDSKFDWKPLDSQGNELHHLETEVELLLDVDGQEKKLSRMIAEKWTKKRGSIEDTFSGHSTTFKIDDLSVKKKEYTDYLDDLIGEERFKLLTNVNYFPEVLDWKKRREVLIEMVGDITDADVIASSNDLKPLTELLKGKSAEELMKLTRQQMKQANDDIKALPSRIDEVDRSLPDLTGLDRKQLHADYSAKEQLISQYQEDIANIKNGDGQSKLKNDLANKQLEYREALSDYKDQLKEGYSGFEEMLQAKQTEKNELAMQLTEANNKIQQANFNLENVTKEIEATTAEKDRLSKQFFEVRDEVMPSFDEHRTTCKMCGQELPADQIEEIRANYQKEVEKFNQDKATKLEDIQVKGKEKAMKIKNLEEMVEAFEKQKLDINSAIGKLEKGIADLDESNAQIQTEIKSIKDDQTPFEDTELGQKLTKEGKDIQAKIDAGDANHEDDIELLNEKIDIVKAELLLINDDLYKFTTYANQYKRKQELIDSEKEISAHYGVLQTQLYLLEEFTRTKVNLLTDAINDKFKFVKFKLFEENINGGLEEVCEPTVDGNNYSTGLNNAARINAGLDIINTLMDYYQTKVPVFIDNAEGVNELIGIDTQLITLSVSNHKNLNVSAL</sequence>
<evidence type="ECO:0000256" key="4">
    <source>
        <dbReference type="SAM" id="Coils"/>
    </source>
</evidence>
<protein>
    <recommendedName>
        <fullName evidence="3">Nuclease SbcCD subunit C</fullName>
    </recommendedName>
</protein>
<organism evidence="6 7">
    <name type="scientific">Aerococcus urinaeequi</name>
    <dbReference type="NCBI Taxonomy" id="51665"/>
    <lineage>
        <taxon>Bacteria</taxon>
        <taxon>Bacillati</taxon>
        <taxon>Bacillota</taxon>
        <taxon>Bacilli</taxon>
        <taxon>Lactobacillales</taxon>
        <taxon>Aerococcaceae</taxon>
        <taxon>Aerococcus</taxon>
    </lineage>
</organism>
<name>A0AAE9XN82_9LACT</name>
<feature type="domain" description="Rad50/SbcC-type AAA" evidence="5">
    <location>
        <begin position="7"/>
        <end position="227"/>
    </location>
</feature>
<dbReference type="Gene3D" id="3.40.50.300">
    <property type="entry name" value="P-loop containing nucleotide triphosphate hydrolases"/>
    <property type="match status" value="1"/>
</dbReference>
<evidence type="ECO:0000259" key="5">
    <source>
        <dbReference type="Pfam" id="PF13476"/>
    </source>
</evidence>
<dbReference type="Gene3D" id="1.10.287.510">
    <property type="entry name" value="Helix hairpin bin"/>
    <property type="match status" value="1"/>
</dbReference>
<gene>
    <name evidence="6" type="ORF">PML80_03455</name>
</gene>
<evidence type="ECO:0000256" key="1">
    <source>
        <dbReference type="ARBA" id="ARBA00006930"/>
    </source>
</evidence>
<comment type="subunit">
    <text evidence="2">Heterodimer of SbcC and SbcD.</text>
</comment>
<dbReference type="SUPFAM" id="SSF52540">
    <property type="entry name" value="P-loop containing nucleoside triphosphate hydrolases"/>
    <property type="match status" value="1"/>
</dbReference>
<feature type="coiled-coil region" evidence="4">
    <location>
        <begin position="304"/>
        <end position="352"/>
    </location>
</feature>
<dbReference type="GO" id="GO:0006302">
    <property type="term" value="P:double-strand break repair"/>
    <property type="evidence" value="ECO:0007669"/>
    <property type="project" value="InterPro"/>
</dbReference>
<dbReference type="InterPro" id="IPR038729">
    <property type="entry name" value="Rad50/SbcC_AAA"/>
</dbReference>
<reference evidence="6" key="1">
    <citation type="submission" date="2023-01" db="EMBL/GenBank/DDBJ databases">
        <title>Oxazolidinone resistance genes in florfenicol resistant enterococci from beef cattle and veal calves at slaughter.</title>
        <authorList>
            <person name="Biggel M."/>
        </authorList>
    </citation>
    <scope>NUCLEOTIDE SEQUENCE</scope>
    <source>
        <strain evidence="6">K79-1</strain>
    </source>
</reference>